<dbReference type="PANTHER" id="PTHR16301">
    <property type="entry name" value="IMPACT-RELATED"/>
    <property type="match status" value="1"/>
</dbReference>
<dbReference type="Gene3D" id="3.30.230.30">
    <property type="entry name" value="Impact, N-terminal domain"/>
    <property type="match status" value="1"/>
</dbReference>
<dbReference type="SUPFAM" id="SSF54980">
    <property type="entry name" value="EF-G C-terminal domain-like"/>
    <property type="match status" value="1"/>
</dbReference>
<dbReference type="PATRIC" id="fig|1629.5.peg.1228"/>
<evidence type="ECO:0000259" key="3">
    <source>
        <dbReference type="Pfam" id="PF09186"/>
    </source>
</evidence>
<reference evidence="4 5" key="1">
    <citation type="journal article" date="2015" name="Genome Announc.">
        <title>Expanding the biotechnology potential of lactobacilli through comparative genomics of 213 strains and associated genera.</title>
        <authorList>
            <person name="Sun Z."/>
            <person name="Harris H.M."/>
            <person name="McCann A."/>
            <person name="Guo C."/>
            <person name="Argimon S."/>
            <person name="Zhang W."/>
            <person name="Yang X."/>
            <person name="Jeffery I.B."/>
            <person name="Cooney J.C."/>
            <person name="Kagawa T.F."/>
            <person name="Liu W."/>
            <person name="Song Y."/>
            <person name="Salvetti E."/>
            <person name="Wrobel A."/>
            <person name="Rasinkangas P."/>
            <person name="Parkhill J."/>
            <person name="Rea M.C."/>
            <person name="O'Sullivan O."/>
            <person name="Ritari J."/>
            <person name="Douillard F.P."/>
            <person name="Paul Ross R."/>
            <person name="Yang R."/>
            <person name="Briner A.E."/>
            <person name="Felis G.E."/>
            <person name="de Vos W.M."/>
            <person name="Barrangou R."/>
            <person name="Klaenhammer T.R."/>
            <person name="Caufield P.W."/>
            <person name="Cui Y."/>
            <person name="Zhang H."/>
            <person name="O'Toole P.W."/>
        </authorList>
    </citation>
    <scope>NUCLEOTIDE SEQUENCE [LARGE SCALE GENOMIC DNA]</scope>
    <source>
        <strain evidence="4 5">DSM 20410</strain>
    </source>
</reference>
<dbReference type="GO" id="GO:0005737">
    <property type="term" value="C:cytoplasm"/>
    <property type="evidence" value="ECO:0007669"/>
    <property type="project" value="TreeGrafter"/>
</dbReference>
<dbReference type="InterPro" id="IPR015796">
    <property type="entry name" value="Impact_YigZ-like"/>
</dbReference>
<dbReference type="InterPro" id="IPR035647">
    <property type="entry name" value="EFG_III/V"/>
</dbReference>
<dbReference type="InterPro" id="IPR036956">
    <property type="entry name" value="Impact_N_sf"/>
</dbReference>
<dbReference type="EMBL" id="JQBM01000003">
    <property type="protein sequence ID" value="KRN46228.1"/>
    <property type="molecule type" value="Genomic_DNA"/>
</dbReference>
<evidence type="ECO:0000259" key="2">
    <source>
        <dbReference type="Pfam" id="PF01205"/>
    </source>
</evidence>
<dbReference type="Proteomes" id="UP000051992">
    <property type="component" value="Unassembled WGS sequence"/>
</dbReference>
<evidence type="ECO:0000256" key="1">
    <source>
        <dbReference type="ARBA" id="ARBA00007665"/>
    </source>
</evidence>
<comment type="caution">
    <text evidence="4">The sequence shown here is derived from an EMBL/GenBank/DDBJ whole genome shotgun (WGS) entry which is preliminary data.</text>
</comment>
<dbReference type="InterPro" id="IPR015269">
    <property type="entry name" value="UPF0029_Impact_C"/>
</dbReference>
<organism evidence="4 5">
    <name type="scientific">Weissella viridescens</name>
    <name type="common">Lactobacillus viridescens</name>
    <dbReference type="NCBI Taxonomy" id="1629"/>
    <lineage>
        <taxon>Bacteria</taxon>
        <taxon>Bacillati</taxon>
        <taxon>Bacillota</taxon>
        <taxon>Bacilli</taxon>
        <taxon>Lactobacillales</taxon>
        <taxon>Lactobacillaceae</taxon>
        <taxon>Weissella</taxon>
    </lineage>
</organism>
<evidence type="ECO:0000313" key="4">
    <source>
        <dbReference type="EMBL" id="KRN46228.1"/>
    </source>
</evidence>
<dbReference type="SUPFAM" id="SSF54211">
    <property type="entry name" value="Ribosomal protein S5 domain 2-like"/>
    <property type="match status" value="1"/>
</dbReference>
<dbReference type="Pfam" id="PF09186">
    <property type="entry name" value="DUF1949"/>
    <property type="match status" value="1"/>
</dbReference>
<feature type="domain" description="Impact N-terminal" evidence="2">
    <location>
        <begin position="20"/>
        <end position="123"/>
    </location>
</feature>
<sequence>MVELDLTIAQQAAVFEQDIKKSRFILNIARVANEEEAQTFINDIKKQERKANHNVWAYVLGKKDEVQRYSDDGEPAGTAGVPMLEVLKNNQVHNVVAIVTRYFGGVKLGAGGLIRAYAGTVADGIAEVGLVELVKQQEVQLTVDYSQFETIKYWLEQHEYQILAVDYATEVVLTVGVEADAITAFTQAIENQLAGKVTIVVGAERMVERPYSRNISAKTTSLK</sequence>
<dbReference type="OrthoDB" id="9813771at2"/>
<name>A0A0R2H9E5_WEIVI</name>
<evidence type="ECO:0000313" key="5">
    <source>
        <dbReference type="Proteomes" id="UP000051992"/>
    </source>
</evidence>
<dbReference type="InterPro" id="IPR020568">
    <property type="entry name" value="Ribosomal_Su5_D2-typ_SF"/>
</dbReference>
<dbReference type="Gene3D" id="3.30.70.240">
    <property type="match status" value="1"/>
</dbReference>
<comment type="similarity">
    <text evidence="1">Belongs to the IMPACT family.</text>
</comment>
<dbReference type="Pfam" id="PF01205">
    <property type="entry name" value="Impact_N"/>
    <property type="match status" value="1"/>
</dbReference>
<feature type="domain" description="UPF0029" evidence="3">
    <location>
        <begin position="141"/>
        <end position="196"/>
    </location>
</feature>
<dbReference type="GO" id="GO:0006446">
    <property type="term" value="P:regulation of translational initiation"/>
    <property type="evidence" value="ECO:0007669"/>
    <property type="project" value="TreeGrafter"/>
</dbReference>
<dbReference type="PANTHER" id="PTHR16301:SF20">
    <property type="entry name" value="IMPACT FAMILY MEMBER YIGZ"/>
    <property type="match status" value="1"/>
</dbReference>
<protein>
    <submittedName>
        <fullName evidence="4">YvyE</fullName>
    </submittedName>
</protein>
<dbReference type="NCBIfam" id="TIGR00257">
    <property type="entry name" value="IMPACT_YIGZ"/>
    <property type="match status" value="1"/>
</dbReference>
<dbReference type="AlphaFoldDB" id="A0A0R2H9E5"/>
<dbReference type="RefSeq" id="WP_057746535.1">
    <property type="nucleotide sequence ID" value="NZ_BJLU01000012.1"/>
</dbReference>
<gene>
    <name evidence="4" type="ORF">IV50_GL001214</name>
</gene>
<dbReference type="PROSITE" id="PS00910">
    <property type="entry name" value="UPF0029"/>
    <property type="match status" value="1"/>
</dbReference>
<proteinExistence type="inferred from homology"/>
<keyword evidence="5" id="KW-1185">Reference proteome</keyword>
<accession>A0A0R2H9E5</accession>
<dbReference type="InterPro" id="IPR001498">
    <property type="entry name" value="Impact_N"/>
</dbReference>
<dbReference type="InterPro" id="IPR020569">
    <property type="entry name" value="UPF0029_Impact_CS"/>
</dbReference>
<dbReference type="InterPro" id="IPR023582">
    <property type="entry name" value="Impact"/>
</dbReference>